<evidence type="ECO:0000256" key="7">
    <source>
        <dbReference type="ARBA" id="ARBA00022853"/>
    </source>
</evidence>
<keyword evidence="7 11" id="KW-0156">Chromatin regulator</keyword>
<keyword evidence="4 11" id="KW-0489">Methyltransferase</keyword>
<evidence type="ECO:0000256" key="3">
    <source>
        <dbReference type="ARBA" id="ARBA00020987"/>
    </source>
</evidence>
<comment type="miscellaneous">
    <text evidence="11">In contrast to other lysine histone methyltransferases, it does not contain a SET domain, suggesting the existence of another mechanism for methylation of lysine residues of histones.</text>
</comment>
<evidence type="ECO:0000256" key="9">
    <source>
        <dbReference type="ARBA" id="ARBA00029821"/>
    </source>
</evidence>
<dbReference type="GO" id="GO:0140956">
    <property type="term" value="F:histone H3K79 trimethyltransferase activity"/>
    <property type="evidence" value="ECO:0007669"/>
    <property type="project" value="UniProtKB-EC"/>
</dbReference>
<comment type="subcellular location">
    <subcellularLocation>
        <location evidence="1 11">Nucleus</location>
    </subcellularLocation>
</comment>
<keyword evidence="14" id="KW-1185">Reference proteome</keyword>
<dbReference type="GeneID" id="30149126"/>
<feature type="non-terminal residue" evidence="13">
    <location>
        <position position="291"/>
    </location>
</feature>
<comment type="catalytic activity">
    <reaction evidence="10 11">
        <text>L-lysyl(79)-[histone H3] + 3 S-adenosyl-L-methionine = N(6),N(6),N(6)-trimethyl-L-lysyl(79)-[histone H3] + 3 S-adenosyl-L-homocysteine + 3 H(+)</text>
        <dbReference type="Rhea" id="RHEA:60328"/>
        <dbReference type="Rhea" id="RHEA-COMP:15549"/>
        <dbReference type="Rhea" id="RHEA-COMP:15552"/>
        <dbReference type="ChEBI" id="CHEBI:15378"/>
        <dbReference type="ChEBI" id="CHEBI:29969"/>
        <dbReference type="ChEBI" id="CHEBI:57856"/>
        <dbReference type="ChEBI" id="CHEBI:59789"/>
        <dbReference type="ChEBI" id="CHEBI:61961"/>
        <dbReference type="EC" id="2.1.1.360"/>
    </reaction>
</comment>
<comment type="activity regulation">
    <text evidence="11">Ubiquitination of histone H2B to form H2BK123ub1 is required for efficient DOT1 methyltransferase activity on histone H3.</text>
</comment>
<dbReference type="GO" id="GO:0005634">
    <property type="term" value="C:nucleus"/>
    <property type="evidence" value="ECO:0007669"/>
    <property type="project" value="UniProtKB-SubCell"/>
</dbReference>
<evidence type="ECO:0000256" key="1">
    <source>
        <dbReference type="ARBA" id="ARBA00004123"/>
    </source>
</evidence>
<sequence length="291" mass="32937">VVNLPQLLAVKVSSEIVPKFTSSISSGDYTGLVDAIEQYNALIRDNRASILAYVKSSQHTLSTYFCHQFLQQLYTRIVTPQCVKLKRYKPFSNFVYGELLPGFVSDIMGYIQERGDATRIGSLQNFMDLGSGVGNTVFQAALEFGFRNSYGVEIMEHPSDMADAQLLEYLEKCKLYGLKENHVELFSRQSFFDNPVVKDRIDASDVLLCNNYAFDYDFNNRIVDMFKDLKPGTTIITLKPLVPYAFKITADELDKGSILGRLHVQKMVSKPGAVSWTNTPVYYYVNTVQED</sequence>
<keyword evidence="8 11" id="KW-0539">Nucleus</keyword>
<evidence type="ECO:0000313" key="14">
    <source>
        <dbReference type="Proteomes" id="UP000094336"/>
    </source>
</evidence>
<evidence type="ECO:0000259" key="12">
    <source>
        <dbReference type="PROSITE" id="PS51569"/>
    </source>
</evidence>
<evidence type="ECO:0000256" key="10">
    <source>
        <dbReference type="ARBA" id="ARBA00047770"/>
    </source>
</evidence>
<feature type="non-terminal residue" evidence="13">
    <location>
        <position position="1"/>
    </location>
</feature>
<dbReference type="EMBL" id="KV454428">
    <property type="protein sequence ID" value="ODQ81094.1"/>
    <property type="molecule type" value="Genomic_DNA"/>
</dbReference>
<dbReference type="PANTHER" id="PTHR21451:SF0">
    <property type="entry name" value="HISTONE-LYSINE N-METHYLTRANSFERASE, H3 LYSINE-79 SPECIFIC"/>
    <property type="match status" value="1"/>
</dbReference>
<dbReference type="OrthoDB" id="443402at2759"/>
<dbReference type="GO" id="GO:0000077">
    <property type="term" value="P:DNA damage checkpoint signaling"/>
    <property type="evidence" value="ECO:0007669"/>
    <property type="project" value="TreeGrafter"/>
</dbReference>
<evidence type="ECO:0000256" key="11">
    <source>
        <dbReference type="RuleBase" id="RU271113"/>
    </source>
</evidence>
<dbReference type="InterPro" id="IPR029063">
    <property type="entry name" value="SAM-dependent_MTases_sf"/>
</dbReference>
<dbReference type="Gene3D" id="1.10.260.170">
    <property type="match status" value="1"/>
</dbReference>
<dbReference type="GO" id="GO:0032259">
    <property type="term" value="P:methylation"/>
    <property type="evidence" value="ECO:0007669"/>
    <property type="project" value="UniProtKB-KW"/>
</dbReference>
<evidence type="ECO:0000256" key="4">
    <source>
        <dbReference type="ARBA" id="ARBA00022603"/>
    </source>
</evidence>
<dbReference type="InterPro" id="IPR030445">
    <property type="entry name" value="H3-K79_meTrfase"/>
</dbReference>
<dbReference type="InterPro" id="IPR025789">
    <property type="entry name" value="DOT1_dom"/>
</dbReference>
<keyword evidence="5 11" id="KW-0808">Transferase</keyword>
<evidence type="ECO:0000256" key="2">
    <source>
        <dbReference type="ARBA" id="ARBA00012190"/>
    </source>
</evidence>
<reference evidence="14" key="1">
    <citation type="submission" date="2016-05" db="EMBL/GenBank/DDBJ databases">
        <title>Comparative genomics of biotechnologically important yeasts.</title>
        <authorList>
            <consortium name="DOE Joint Genome Institute"/>
            <person name="Riley R."/>
            <person name="Haridas S."/>
            <person name="Wolfe K.H."/>
            <person name="Lopes M.R."/>
            <person name="Hittinger C.T."/>
            <person name="Goker M."/>
            <person name="Salamov A."/>
            <person name="Wisecaver J."/>
            <person name="Long T.M."/>
            <person name="Aerts A.L."/>
            <person name="Barry K."/>
            <person name="Choi C."/>
            <person name="Clum A."/>
            <person name="Coughlan A.Y."/>
            <person name="Deshpande S."/>
            <person name="Douglass A.P."/>
            <person name="Hanson S.J."/>
            <person name="Klenk H.-P."/>
            <person name="Labutti K."/>
            <person name="Lapidus A."/>
            <person name="Lindquist E."/>
            <person name="Lipzen A."/>
            <person name="Meier-Kolthoff J.P."/>
            <person name="Ohm R.A."/>
            <person name="Otillar R.P."/>
            <person name="Pangilinan J."/>
            <person name="Peng Y."/>
            <person name="Rokas A."/>
            <person name="Rosa C.A."/>
            <person name="Scheuner C."/>
            <person name="Sibirny A.A."/>
            <person name="Slot J.C."/>
            <person name="Stielow J.B."/>
            <person name="Sun H."/>
            <person name="Kurtzman C.P."/>
            <person name="Blackwell M."/>
            <person name="Grigoriev I.V."/>
            <person name="Jeffries T.W."/>
        </authorList>
    </citation>
    <scope>NUCLEOTIDE SEQUENCE [LARGE SCALE GENOMIC DNA]</scope>
    <source>
        <strain evidence="14">NRRL Y-12698</strain>
    </source>
</reference>
<evidence type="ECO:0000256" key="5">
    <source>
        <dbReference type="ARBA" id="ARBA00022679"/>
    </source>
</evidence>
<name>A0A1E3QU50_9ASCO</name>
<dbReference type="Proteomes" id="UP000094336">
    <property type="component" value="Unassembled WGS sequence"/>
</dbReference>
<feature type="domain" description="DOT1" evidence="12">
    <location>
        <begin position="1"/>
        <end position="291"/>
    </location>
</feature>
<proteinExistence type="inferred from homology"/>
<protein>
    <recommendedName>
        <fullName evidence="3 11">Histone-lysine N-methyltransferase, H3 lysine-79 specific</fullName>
        <ecNumber evidence="2 11">2.1.1.360</ecNumber>
    </recommendedName>
    <alternativeName>
        <fullName evidence="9 11">Histone H3-K79 methyltransferase</fullName>
    </alternativeName>
</protein>
<dbReference type="SUPFAM" id="SSF53335">
    <property type="entry name" value="S-adenosyl-L-methionine-dependent methyltransferases"/>
    <property type="match status" value="1"/>
</dbReference>
<evidence type="ECO:0000256" key="8">
    <source>
        <dbReference type="ARBA" id="ARBA00023242"/>
    </source>
</evidence>
<dbReference type="GO" id="GO:0006281">
    <property type="term" value="P:DNA repair"/>
    <property type="evidence" value="ECO:0007669"/>
    <property type="project" value="TreeGrafter"/>
</dbReference>
<dbReference type="AlphaFoldDB" id="A0A1E3QU50"/>
<dbReference type="Gene3D" id="3.40.50.150">
    <property type="entry name" value="Vaccinia Virus protein VP39"/>
    <property type="match status" value="1"/>
</dbReference>
<dbReference type="STRING" id="984486.A0A1E3QU50"/>
<accession>A0A1E3QU50</accession>
<dbReference type="Pfam" id="PF08123">
    <property type="entry name" value="DOT1"/>
    <property type="match status" value="1"/>
</dbReference>
<dbReference type="PROSITE" id="PS51569">
    <property type="entry name" value="DOT1"/>
    <property type="match status" value="1"/>
</dbReference>
<evidence type="ECO:0000313" key="13">
    <source>
        <dbReference type="EMBL" id="ODQ81094.1"/>
    </source>
</evidence>
<dbReference type="PANTHER" id="PTHR21451">
    <property type="entry name" value="HISTONE H3 METHYLTRANSFERASE"/>
    <property type="match status" value="1"/>
</dbReference>
<dbReference type="RefSeq" id="XP_018986422.1">
    <property type="nucleotide sequence ID" value="XM_019131273.1"/>
</dbReference>
<dbReference type="EC" id="2.1.1.360" evidence="2 11"/>
<gene>
    <name evidence="13" type="ORF">BABINDRAFT_21853</name>
</gene>
<keyword evidence="6 11" id="KW-0949">S-adenosyl-L-methionine</keyword>
<evidence type="ECO:0000256" key="6">
    <source>
        <dbReference type="ARBA" id="ARBA00022691"/>
    </source>
</evidence>
<comment type="function">
    <text evidence="11">Histone methyltransferase that specifically trimethylates histone H3 to form H3K79me3. This methylation is required for telomere silencing and for the pachytene checkpoint during the meiotic cell cycle by allowing the recruitment of RAD9 to double strand breaks. Nucleosomes are preferred as substrate compared to free histone.</text>
</comment>
<dbReference type="FunFam" id="3.40.50.150:FF:000033">
    <property type="entry name" value="Histone-lysine N-methyltransferase, H3 lysine-79 specific"/>
    <property type="match status" value="1"/>
</dbReference>
<organism evidence="13 14">
    <name type="scientific">Babjeviella inositovora NRRL Y-12698</name>
    <dbReference type="NCBI Taxonomy" id="984486"/>
    <lineage>
        <taxon>Eukaryota</taxon>
        <taxon>Fungi</taxon>
        <taxon>Dikarya</taxon>
        <taxon>Ascomycota</taxon>
        <taxon>Saccharomycotina</taxon>
        <taxon>Pichiomycetes</taxon>
        <taxon>Serinales incertae sedis</taxon>
        <taxon>Babjeviella</taxon>
    </lineage>
</organism>
<comment type="similarity">
    <text evidence="11">Belongs to the class I-like SAM-binding methyltransferase superfamily. DOT1 family.</text>
</comment>